<proteinExistence type="predicted"/>
<gene>
    <name evidence="1" type="ORF">QFC24_006870</name>
</gene>
<name>A0ACC2WVV7_9TREE</name>
<comment type="caution">
    <text evidence="1">The sequence shown here is derived from an EMBL/GenBank/DDBJ whole genome shotgun (WGS) entry which is preliminary data.</text>
</comment>
<reference evidence="1" key="1">
    <citation type="submission" date="2023-04" db="EMBL/GenBank/DDBJ databases">
        <title>Draft Genome sequencing of Naganishia species isolated from polar environments using Oxford Nanopore Technology.</title>
        <authorList>
            <person name="Leo P."/>
            <person name="Venkateswaran K."/>
        </authorList>
    </citation>
    <scope>NUCLEOTIDE SEQUENCE</scope>
    <source>
        <strain evidence="1">DBVPG 5303</strain>
    </source>
</reference>
<dbReference type="EMBL" id="JASBWV010000041">
    <property type="protein sequence ID" value="KAJ9115762.1"/>
    <property type="molecule type" value="Genomic_DNA"/>
</dbReference>
<keyword evidence="2" id="KW-1185">Reference proteome</keyword>
<accession>A0ACC2WVV7</accession>
<dbReference type="Proteomes" id="UP001234202">
    <property type="component" value="Unassembled WGS sequence"/>
</dbReference>
<evidence type="ECO:0000313" key="2">
    <source>
        <dbReference type="Proteomes" id="UP001234202"/>
    </source>
</evidence>
<organism evidence="1 2">
    <name type="scientific">Naganishia onofrii</name>
    <dbReference type="NCBI Taxonomy" id="1851511"/>
    <lineage>
        <taxon>Eukaryota</taxon>
        <taxon>Fungi</taxon>
        <taxon>Dikarya</taxon>
        <taxon>Basidiomycota</taxon>
        <taxon>Agaricomycotina</taxon>
        <taxon>Tremellomycetes</taxon>
        <taxon>Filobasidiales</taxon>
        <taxon>Filobasidiaceae</taxon>
        <taxon>Naganishia</taxon>
    </lineage>
</organism>
<sequence>MQPPTDTPFDDRPRSPDTTSSDEAEDNTRESESDVVTEDEADDYERFRDRFAGMGFMQPNVEPHKVDSGTFAKHHRLPPILRQVYTKALFNRMKGNSFKVTDHQLEQDIDLASLSSGRNLAEEYPDYYTERTRTALSHLGADPDDVLDTYITCPKCWKLTPLNQLYRSDLLPVCSKPRLNGSLCSGQLYTQRLKIRTPSEVVAYHPLSVSLSLLLQDPEIVAHLQDWRNGVEEGYNRCSGRSDSGSRLPVQRSRLRHVRLLARNGVAPSTGGYTSTGRPRNTRGYGAGGLWSGGHQTLQSEVRFKDGYQHRLVSE</sequence>
<protein>
    <submittedName>
        <fullName evidence="1">Uncharacterized protein</fullName>
    </submittedName>
</protein>
<evidence type="ECO:0000313" key="1">
    <source>
        <dbReference type="EMBL" id="KAJ9115762.1"/>
    </source>
</evidence>